<dbReference type="Proteomes" id="UP000236340">
    <property type="component" value="Unassembled WGS sequence"/>
</dbReference>
<evidence type="ECO:0000256" key="1">
    <source>
        <dbReference type="SAM" id="SignalP"/>
    </source>
</evidence>
<feature type="signal peptide" evidence="1">
    <location>
        <begin position="1"/>
        <end position="18"/>
    </location>
</feature>
<name>A0A2K2HDZ7_9BACT</name>
<evidence type="ECO:0000313" key="3">
    <source>
        <dbReference type="Proteomes" id="UP000236340"/>
    </source>
</evidence>
<protein>
    <recommendedName>
        <fullName evidence="4">DUF3179 domain-containing protein</fullName>
    </recommendedName>
</protein>
<dbReference type="OrthoDB" id="9806357at2"/>
<keyword evidence="1" id="KW-0732">Signal</keyword>
<dbReference type="AlphaFoldDB" id="A0A2K2HDZ7"/>
<evidence type="ECO:0000313" key="2">
    <source>
        <dbReference type="EMBL" id="PNU21510.1"/>
    </source>
</evidence>
<evidence type="ECO:0008006" key="4">
    <source>
        <dbReference type="Google" id="ProtNLM"/>
    </source>
</evidence>
<dbReference type="EMBL" id="PPFX01000002">
    <property type="protein sequence ID" value="PNU21510.1"/>
    <property type="molecule type" value="Genomic_DNA"/>
</dbReference>
<dbReference type="Pfam" id="PF11376">
    <property type="entry name" value="DUF3179"/>
    <property type="match status" value="1"/>
</dbReference>
<proteinExistence type="predicted"/>
<reference evidence="2 3" key="1">
    <citation type="journal article" date="2018" name="Genome Announc.">
        <title>Genome Sequence of Geothermobacter sp. HR-1 Iron Reducer from the Loihi Seamount.</title>
        <authorList>
            <person name="Smith H."/>
            <person name="Abuyen K."/>
            <person name="Tremblay J."/>
            <person name="Savalia P."/>
            <person name="Perez-Rodriguez I."/>
            <person name="Emerson D."/>
            <person name="Tully B."/>
            <person name="Amend J."/>
        </authorList>
    </citation>
    <scope>NUCLEOTIDE SEQUENCE [LARGE SCALE GENOMIC DNA]</scope>
    <source>
        <strain evidence="2 3">HR-1</strain>
    </source>
</reference>
<comment type="caution">
    <text evidence="2">The sequence shown here is derived from an EMBL/GenBank/DDBJ whole genome shotgun (WGS) entry which is preliminary data.</text>
</comment>
<sequence>MRLLLLLALSLWPGPVFAAWDLSRADIDTGEILSGGPPKDGIPALFEPRFAAAGKAAFMRSDELVLGVDINGIAKAYPTRILSWHELVNDRFGGLPVLVSW</sequence>
<feature type="chain" id="PRO_5014461707" description="DUF3179 domain-containing protein" evidence="1">
    <location>
        <begin position="19"/>
        <end position="101"/>
    </location>
</feature>
<dbReference type="InterPro" id="IPR021516">
    <property type="entry name" value="DUF3179"/>
</dbReference>
<gene>
    <name evidence="2" type="ORF">C2E25_01205</name>
</gene>
<organism evidence="2 3">
    <name type="scientific">Geothermobacter hydrogeniphilus</name>
    <dbReference type="NCBI Taxonomy" id="1969733"/>
    <lineage>
        <taxon>Bacteria</taxon>
        <taxon>Pseudomonadati</taxon>
        <taxon>Thermodesulfobacteriota</taxon>
        <taxon>Desulfuromonadia</taxon>
        <taxon>Desulfuromonadales</taxon>
        <taxon>Geothermobacteraceae</taxon>
        <taxon>Geothermobacter</taxon>
    </lineage>
</organism>
<accession>A0A2K2HDZ7</accession>